<dbReference type="PANTHER" id="PTHR33021:SF417">
    <property type="entry name" value="MAVICYANIN-LIKE"/>
    <property type="match status" value="1"/>
</dbReference>
<dbReference type="GeneID" id="109215347"/>
<dbReference type="EMBL" id="MJEQ01002832">
    <property type="protein sequence ID" value="OIT26408.1"/>
    <property type="molecule type" value="Genomic_DNA"/>
</dbReference>
<sequence length="194" mass="20603">MFLTKEAMLLLSTMAVLSLFTATLGGGAVYKVGDAAGWTIGGANVDYHMWASSKVFRVGDILVFQYNRTQHNVLRVSLPDYHSCNAANPIATYSSGNDSINIKGPGHYYYICGFPGHCKAGQKIDVRVLKVSEPTDFSSKSPSPAPAPAASSTNGPVIAPSPVTKSSAPSLFLNNGLRLSLTMFIIVIGAVYLL</sequence>
<dbReference type="SUPFAM" id="SSF49503">
    <property type="entry name" value="Cupredoxins"/>
    <property type="match status" value="1"/>
</dbReference>
<feature type="region of interest" description="Disordered" evidence="4">
    <location>
        <begin position="135"/>
        <end position="158"/>
    </location>
</feature>
<keyword evidence="1" id="KW-0479">Metal-binding</keyword>
<dbReference type="InterPro" id="IPR039391">
    <property type="entry name" value="Phytocyanin-like"/>
</dbReference>
<keyword evidence="5" id="KW-1133">Transmembrane helix</keyword>
<reference evidence="8" key="1">
    <citation type="submission" date="2016-11" db="EMBL/GenBank/DDBJ databases">
        <title>The genome of Nicotiana attenuata.</title>
        <authorList>
            <person name="Xu S."/>
            <person name="Brockmoeller T."/>
            <person name="Gaquerel E."/>
            <person name="Navarro A."/>
            <person name="Kuhl H."/>
            <person name="Gase K."/>
            <person name="Ling Z."/>
            <person name="Zhou W."/>
            <person name="Kreitzer C."/>
            <person name="Stanke M."/>
            <person name="Tang H."/>
            <person name="Lyons E."/>
            <person name="Pandey P."/>
            <person name="Pandey S.P."/>
            <person name="Timmermann B."/>
            <person name="Baldwin I.T."/>
        </authorList>
    </citation>
    <scope>NUCLEOTIDE SEQUENCE [LARGE SCALE GENOMIC DNA]</scope>
    <source>
        <strain evidence="8">UT</strain>
    </source>
</reference>
<keyword evidence="2" id="KW-0186">Copper</keyword>
<accession>A0A1J6KNG5</accession>
<keyword evidence="3" id="KW-0325">Glycoprotein</keyword>
<name>A0A1J6KNG5_NICAT</name>
<dbReference type="OMA" id="MAFAKNS"/>
<dbReference type="FunFam" id="2.60.40.420:FF:000003">
    <property type="entry name" value="Blue copper"/>
    <property type="match status" value="1"/>
</dbReference>
<evidence type="ECO:0000256" key="2">
    <source>
        <dbReference type="ARBA" id="ARBA00023008"/>
    </source>
</evidence>
<evidence type="ECO:0000256" key="3">
    <source>
        <dbReference type="ARBA" id="ARBA00023180"/>
    </source>
</evidence>
<dbReference type="SMR" id="A0A1J6KNG5"/>
<feature type="compositionally biased region" description="Low complexity" evidence="4">
    <location>
        <begin position="138"/>
        <end position="152"/>
    </location>
</feature>
<dbReference type="Pfam" id="PF02298">
    <property type="entry name" value="Cu_bind_like"/>
    <property type="match status" value="1"/>
</dbReference>
<evidence type="ECO:0000256" key="5">
    <source>
        <dbReference type="SAM" id="Phobius"/>
    </source>
</evidence>
<organism evidence="8 9">
    <name type="scientific">Nicotiana attenuata</name>
    <name type="common">Coyote tobacco</name>
    <dbReference type="NCBI Taxonomy" id="49451"/>
    <lineage>
        <taxon>Eukaryota</taxon>
        <taxon>Viridiplantae</taxon>
        <taxon>Streptophyta</taxon>
        <taxon>Embryophyta</taxon>
        <taxon>Tracheophyta</taxon>
        <taxon>Spermatophyta</taxon>
        <taxon>Magnoliopsida</taxon>
        <taxon>eudicotyledons</taxon>
        <taxon>Gunneridae</taxon>
        <taxon>Pentapetalae</taxon>
        <taxon>asterids</taxon>
        <taxon>lamiids</taxon>
        <taxon>Solanales</taxon>
        <taxon>Solanaceae</taxon>
        <taxon>Nicotianoideae</taxon>
        <taxon>Nicotianeae</taxon>
        <taxon>Nicotiana</taxon>
    </lineage>
</organism>
<dbReference type="Proteomes" id="UP000187609">
    <property type="component" value="Unassembled WGS sequence"/>
</dbReference>
<dbReference type="Gene3D" id="2.60.40.420">
    <property type="entry name" value="Cupredoxins - blue copper proteins"/>
    <property type="match status" value="1"/>
</dbReference>
<dbReference type="GO" id="GO:0009055">
    <property type="term" value="F:electron transfer activity"/>
    <property type="evidence" value="ECO:0007669"/>
    <property type="project" value="InterPro"/>
</dbReference>
<evidence type="ECO:0000256" key="4">
    <source>
        <dbReference type="SAM" id="MobiDB-lite"/>
    </source>
</evidence>
<dbReference type="InterPro" id="IPR028871">
    <property type="entry name" value="BlueCu_1_BS"/>
</dbReference>
<dbReference type="GO" id="GO:0046872">
    <property type="term" value="F:metal ion binding"/>
    <property type="evidence" value="ECO:0007669"/>
    <property type="project" value="UniProtKB-KW"/>
</dbReference>
<proteinExistence type="predicted"/>
<dbReference type="PROSITE" id="PS51485">
    <property type="entry name" value="PHYTOCYANIN"/>
    <property type="match status" value="1"/>
</dbReference>
<dbReference type="PROSITE" id="PS00196">
    <property type="entry name" value="COPPER_BLUE"/>
    <property type="match status" value="1"/>
</dbReference>
<keyword evidence="5" id="KW-0812">Transmembrane</keyword>
<dbReference type="InterPro" id="IPR008972">
    <property type="entry name" value="Cupredoxin"/>
</dbReference>
<dbReference type="GO" id="GO:0005886">
    <property type="term" value="C:plasma membrane"/>
    <property type="evidence" value="ECO:0007669"/>
    <property type="project" value="TreeGrafter"/>
</dbReference>
<feature type="chain" id="PRO_5012904951" evidence="6">
    <location>
        <begin position="19"/>
        <end position="194"/>
    </location>
</feature>
<evidence type="ECO:0000259" key="7">
    <source>
        <dbReference type="PROSITE" id="PS51485"/>
    </source>
</evidence>
<feature type="signal peptide" evidence="6">
    <location>
        <begin position="1"/>
        <end position="18"/>
    </location>
</feature>
<dbReference type="Gramene" id="OIT26408">
    <property type="protein sequence ID" value="OIT26408"/>
    <property type="gene ID" value="A4A49_26088"/>
</dbReference>
<evidence type="ECO:0000256" key="6">
    <source>
        <dbReference type="SAM" id="SignalP"/>
    </source>
</evidence>
<keyword evidence="6" id="KW-0732">Signal</keyword>
<protein>
    <submittedName>
        <fullName evidence="8">Mavicyanin</fullName>
    </submittedName>
</protein>
<dbReference type="KEGG" id="nau:109215347"/>
<comment type="caution">
    <text evidence="8">The sequence shown here is derived from an EMBL/GenBank/DDBJ whole genome shotgun (WGS) entry which is preliminary data.</text>
</comment>
<gene>
    <name evidence="8" type="primary">MAVI_0</name>
    <name evidence="8" type="ORF">A4A49_26088</name>
</gene>
<evidence type="ECO:0000256" key="1">
    <source>
        <dbReference type="ARBA" id="ARBA00022723"/>
    </source>
</evidence>
<feature type="transmembrane region" description="Helical" evidence="5">
    <location>
        <begin position="176"/>
        <end position="193"/>
    </location>
</feature>
<keyword evidence="5" id="KW-0472">Membrane</keyword>
<keyword evidence="9" id="KW-1185">Reference proteome</keyword>
<dbReference type="OrthoDB" id="1933492at2759"/>
<evidence type="ECO:0000313" key="9">
    <source>
        <dbReference type="Proteomes" id="UP000187609"/>
    </source>
</evidence>
<evidence type="ECO:0000313" key="8">
    <source>
        <dbReference type="EMBL" id="OIT26408.1"/>
    </source>
</evidence>
<dbReference type="CDD" id="cd04216">
    <property type="entry name" value="Phytocyanin"/>
    <property type="match status" value="1"/>
</dbReference>
<dbReference type="AlphaFoldDB" id="A0A1J6KNG5"/>
<dbReference type="STRING" id="49451.A0A1J6KNG5"/>
<dbReference type="InterPro" id="IPR003245">
    <property type="entry name" value="Phytocyanin_dom"/>
</dbReference>
<dbReference type="PANTHER" id="PTHR33021">
    <property type="entry name" value="BLUE COPPER PROTEIN"/>
    <property type="match status" value="1"/>
</dbReference>
<feature type="domain" description="Phytocyanin" evidence="7">
    <location>
        <begin position="28"/>
        <end position="130"/>
    </location>
</feature>